<dbReference type="SUPFAM" id="SSF53671">
    <property type="entry name" value="Aspartate/ornithine carbamoyltransferase"/>
    <property type="match status" value="1"/>
</dbReference>
<dbReference type="InterPro" id="IPR036901">
    <property type="entry name" value="Asp/Orn_carbamoylTrfase_sf"/>
</dbReference>
<evidence type="ECO:0000313" key="12">
    <source>
        <dbReference type="Proteomes" id="UP000199071"/>
    </source>
</evidence>
<dbReference type="PRINTS" id="PR00100">
    <property type="entry name" value="AOTCASE"/>
</dbReference>
<protein>
    <recommendedName>
        <fullName evidence="8">Aspartate carbamoyltransferase</fullName>
        <ecNumber evidence="8">2.1.3.2</ecNumber>
    </recommendedName>
    <alternativeName>
        <fullName evidence="8">Aspartate transcarbamylase</fullName>
        <shortName evidence="8">ATCase</shortName>
    </alternativeName>
</protein>
<evidence type="ECO:0000256" key="8">
    <source>
        <dbReference type="HAMAP-Rule" id="MF_00001"/>
    </source>
</evidence>
<dbReference type="NCBIfam" id="TIGR00670">
    <property type="entry name" value="asp_carb_tr"/>
    <property type="match status" value="1"/>
</dbReference>
<sequence>MNAPPPPTAIALPNRHLLGIEGMSAAEILALLDLAEEAVEVSRQIEKKKTVLRGRTQINLFFEASTRTQSSFELAGKRLGADVMNMAVANSAVKKGETLIDTAMTLNAMRPDILVVRHHAAGAVELLAQKVSCSVINAGDGVHEHPTQALLDALTIRRHKGAIDQLTVAICGDIAHSRVARSNILLLNALGARVRVVGPSTLLPTGIERLGVDVFTDMRSGLADADIVMMLRLQRERMEGSFVPSVREYFHFFGLDEAKLAWAKPDALVMHPGPMNRGVEIDSAVADGRRSLIGEQVEMGVAVRMAVLEALAAHLPNA</sequence>
<dbReference type="Pfam" id="PF00185">
    <property type="entry name" value="OTCace"/>
    <property type="match status" value="1"/>
</dbReference>
<keyword evidence="12" id="KW-1185">Reference proteome</keyword>
<feature type="binding site" evidence="8">
    <location>
        <position position="145"/>
    </location>
    <ligand>
        <name>carbamoyl phosphate</name>
        <dbReference type="ChEBI" id="CHEBI:58228"/>
    </ligand>
</feature>
<comment type="similarity">
    <text evidence="3 8">Belongs to the aspartate/ornithine carbamoyltransferase superfamily. ATCase family.</text>
</comment>
<dbReference type="InterPro" id="IPR006130">
    <property type="entry name" value="Asp/Orn_carbamoylTrfase"/>
</dbReference>
<evidence type="ECO:0000256" key="4">
    <source>
        <dbReference type="ARBA" id="ARBA00022679"/>
    </source>
</evidence>
<dbReference type="GO" id="GO:0005829">
    <property type="term" value="C:cytosol"/>
    <property type="evidence" value="ECO:0007669"/>
    <property type="project" value="TreeGrafter"/>
</dbReference>
<comment type="subunit">
    <text evidence="8">Heterododecamer (2C3:3R2) of six catalytic PyrB chains organized as two trimers (C3), and six regulatory PyrI chains organized as three dimers (R2).</text>
</comment>
<name>A0A1G6A0F8_9HYPH</name>
<evidence type="ECO:0000256" key="5">
    <source>
        <dbReference type="ARBA" id="ARBA00022975"/>
    </source>
</evidence>
<dbReference type="GO" id="GO:0006207">
    <property type="term" value="P:'de novo' pyrimidine nucleobase biosynthetic process"/>
    <property type="evidence" value="ECO:0007669"/>
    <property type="project" value="InterPro"/>
</dbReference>
<dbReference type="GO" id="GO:0016597">
    <property type="term" value="F:amino acid binding"/>
    <property type="evidence" value="ECO:0007669"/>
    <property type="project" value="InterPro"/>
</dbReference>
<evidence type="ECO:0000256" key="7">
    <source>
        <dbReference type="ARBA" id="ARBA00048859"/>
    </source>
</evidence>
<dbReference type="InterPro" id="IPR006131">
    <property type="entry name" value="Asp_carbamoyltransf_Asp/Orn-bd"/>
</dbReference>
<keyword evidence="5 8" id="KW-0665">Pyrimidine biosynthesis</keyword>
<dbReference type="PRINTS" id="PR00101">
    <property type="entry name" value="ATCASE"/>
</dbReference>
<dbReference type="OrthoDB" id="9774690at2"/>
<comment type="catalytic activity">
    <reaction evidence="7 8">
        <text>carbamoyl phosphate + L-aspartate = N-carbamoyl-L-aspartate + phosphate + H(+)</text>
        <dbReference type="Rhea" id="RHEA:20013"/>
        <dbReference type="ChEBI" id="CHEBI:15378"/>
        <dbReference type="ChEBI" id="CHEBI:29991"/>
        <dbReference type="ChEBI" id="CHEBI:32814"/>
        <dbReference type="ChEBI" id="CHEBI:43474"/>
        <dbReference type="ChEBI" id="CHEBI:58228"/>
        <dbReference type="EC" id="2.1.3.2"/>
    </reaction>
</comment>
<feature type="binding site" evidence="8">
    <location>
        <position position="68"/>
    </location>
    <ligand>
        <name>carbamoyl phosphate</name>
        <dbReference type="ChEBI" id="CHEBI:58228"/>
    </ligand>
</feature>
<dbReference type="UniPathway" id="UPA00070">
    <property type="reaction ID" value="UER00116"/>
</dbReference>
<keyword evidence="4 8" id="KW-0808">Transferase</keyword>
<feature type="binding site" evidence="8">
    <location>
        <position position="67"/>
    </location>
    <ligand>
        <name>carbamoyl phosphate</name>
        <dbReference type="ChEBI" id="CHEBI:58228"/>
    </ligand>
</feature>
<reference evidence="11 12" key="1">
    <citation type="submission" date="2016-10" db="EMBL/GenBank/DDBJ databases">
        <authorList>
            <person name="de Groot N.N."/>
        </authorList>
    </citation>
    <scope>NUCLEOTIDE SEQUENCE [LARGE SCALE GENOMIC DNA]</scope>
    <source>
        <strain evidence="11 12">ATCC 35022</strain>
    </source>
</reference>
<dbReference type="AlphaFoldDB" id="A0A1G6A0F8"/>
<feature type="binding site" evidence="8">
    <location>
        <position position="95"/>
    </location>
    <ligand>
        <name>L-aspartate</name>
        <dbReference type="ChEBI" id="CHEBI:29991"/>
    </ligand>
</feature>
<dbReference type="InterPro" id="IPR002082">
    <property type="entry name" value="Asp_carbamoyltransf"/>
</dbReference>
<dbReference type="PANTHER" id="PTHR45753">
    <property type="entry name" value="ORNITHINE CARBAMOYLTRANSFERASE, MITOCHONDRIAL"/>
    <property type="match status" value="1"/>
</dbReference>
<evidence type="ECO:0000259" key="10">
    <source>
        <dbReference type="Pfam" id="PF02729"/>
    </source>
</evidence>
<evidence type="ECO:0000256" key="2">
    <source>
        <dbReference type="ARBA" id="ARBA00004852"/>
    </source>
</evidence>
<evidence type="ECO:0000256" key="6">
    <source>
        <dbReference type="ARBA" id="ARBA00043884"/>
    </source>
</evidence>
<dbReference type="PANTHER" id="PTHR45753:SF6">
    <property type="entry name" value="ASPARTATE CARBAMOYLTRANSFERASE"/>
    <property type="match status" value="1"/>
</dbReference>
<evidence type="ECO:0000256" key="1">
    <source>
        <dbReference type="ARBA" id="ARBA00003822"/>
    </source>
</evidence>
<feature type="binding site" evidence="8">
    <location>
        <position position="117"/>
    </location>
    <ligand>
        <name>carbamoyl phosphate</name>
        <dbReference type="ChEBI" id="CHEBI:58228"/>
    </ligand>
</feature>
<dbReference type="Pfam" id="PF02729">
    <property type="entry name" value="OTCace_N"/>
    <property type="match status" value="1"/>
</dbReference>
<feature type="binding site" evidence="8">
    <location>
        <position position="274"/>
    </location>
    <ligand>
        <name>carbamoyl phosphate</name>
        <dbReference type="ChEBI" id="CHEBI:58228"/>
    </ligand>
</feature>
<feature type="binding site" evidence="8">
    <location>
        <position position="148"/>
    </location>
    <ligand>
        <name>carbamoyl phosphate</name>
        <dbReference type="ChEBI" id="CHEBI:58228"/>
    </ligand>
</feature>
<comment type="function">
    <text evidence="6 8">Catalyzes the condensation of carbamoyl phosphate and aspartate to form carbamoyl aspartate and inorganic phosphate, the committed step in the de novo pyrimidine nucleotide biosynthesis pathway.</text>
</comment>
<dbReference type="GO" id="GO:0006520">
    <property type="term" value="P:amino acid metabolic process"/>
    <property type="evidence" value="ECO:0007669"/>
    <property type="project" value="InterPro"/>
</dbReference>
<feature type="domain" description="Aspartate/ornithine carbamoyltransferase carbamoyl-P binding" evidence="10">
    <location>
        <begin position="15"/>
        <end position="157"/>
    </location>
</feature>
<dbReference type="GO" id="GO:0044205">
    <property type="term" value="P:'de novo' UMP biosynthetic process"/>
    <property type="evidence" value="ECO:0007669"/>
    <property type="project" value="UniProtKB-UniRule"/>
</dbReference>
<proteinExistence type="inferred from homology"/>
<evidence type="ECO:0000259" key="9">
    <source>
        <dbReference type="Pfam" id="PF00185"/>
    </source>
</evidence>
<dbReference type="Gene3D" id="3.40.50.1370">
    <property type="entry name" value="Aspartate/ornithine carbamoyltransferase"/>
    <property type="match status" value="2"/>
</dbReference>
<dbReference type="Proteomes" id="UP000199071">
    <property type="component" value="Unassembled WGS sequence"/>
</dbReference>
<dbReference type="FunFam" id="3.40.50.1370:FF:000007">
    <property type="entry name" value="Aspartate carbamoyltransferase"/>
    <property type="match status" value="1"/>
</dbReference>
<dbReference type="InterPro" id="IPR006132">
    <property type="entry name" value="Asp/Orn_carbamoyltranf_P-bd"/>
</dbReference>
<evidence type="ECO:0000313" key="11">
    <source>
        <dbReference type="EMBL" id="SDB01919.1"/>
    </source>
</evidence>
<comment type="function">
    <text evidence="1">Reversibly catalyzes the transfer of the carbamoyl group from carbamoyl phosphate (CP) to the N(epsilon) atom of ornithine (ORN) to produce L-citrulline.</text>
</comment>
<feature type="domain" description="Aspartate/ornithine carbamoyltransferase Asp/Orn-binding" evidence="9">
    <location>
        <begin position="165"/>
        <end position="310"/>
    </location>
</feature>
<gene>
    <name evidence="8" type="primary">pyrB</name>
    <name evidence="11" type="ORF">SAMN02982931_00002</name>
</gene>
<evidence type="ECO:0000256" key="3">
    <source>
        <dbReference type="ARBA" id="ARBA00008896"/>
    </source>
</evidence>
<organism evidence="11 12">
    <name type="scientific">Bauldia litoralis</name>
    <dbReference type="NCBI Taxonomy" id="665467"/>
    <lineage>
        <taxon>Bacteria</taxon>
        <taxon>Pseudomonadati</taxon>
        <taxon>Pseudomonadota</taxon>
        <taxon>Alphaproteobacteria</taxon>
        <taxon>Hyphomicrobiales</taxon>
        <taxon>Kaistiaceae</taxon>
        <taxon>Bauldia</taxon>
    </lineage>
</organism>
<feature type="binding site" evidence="8">
    <location>
        <position position="232"/>
    </location>
    <ligand>
        <name>L-aspartate</name>
        <dbReference type="ChEBI" id="CHEBI:29991"/>
    </ligand>
</feature>
<dbReference type="NCBIfam" id="NF002032">
    <property type="entry name" value="PRK00856.1"/>
    <property type="match status" value="1"/>
</dbReference>
<feature type="binding site" evidence="8">
    <location>
        <position position="178"/>
    </location>
    <ligand>
        <name>L-aspartate</name>
        <dbReference type="ChEBI" id="CHEBI:29991"/>
    </ligand>
</feature>
<feature type="binding site" evidence="8">
    <location>
        <position position="273"/>
    </location>
    <ligand>
        <name>carbamoyl phosphate</name>
        <dbReference type="ChEBI" id="CHEBI:58228"/>
    </ligand>
</feature>
<dbReference type="STRING" id="665467.SAMN02982931_00002"/>
<dbReference type="EMBL" id="FMXQ01000001">
    <property type="protein sequence ID" value="SDB01919.1"/>
    <property type="molecule type" value="Genomic_DNA"/>
</dbReference>
<comment type="pathway">
    <text evidence="2 8">Pyrimidine metabolism; UMP biosynthesis via de novo pathway; (S)-dihydroorotate from bicarbonate: step 2/3.</text>
</comment>
<dbReference type="RefSeq" id="WP_090874179.1">
    <property type="nucleotide sequence ID" value="NZ_FMXQ01000001.1"/>
</dbReference>
<dbReference type="PROSITE" id="PS00097">
    <property type="entry name" value="CARBAMOYLTRANSFERASE"/>
    <property type="match status" value="1"/>
</dbReference>
<dbReference type="HAMAP" id="MF_00001">
    <property type="entry name" value="Asp_carb_tr"/>
    <property type="match status" value="1"/>
</dbReference>
<dbReference type="EC" id="2.1.3.2" evidence="8"/>
<accession>A0A1G6A0F8</accession>
<dbReference type="GO" id="GO:0004070">
    <property type="term" value="F:aspartate carbamoyltransferase activity"/>
    <property type="evidence" value="ECO:0007669"/>
    <property type="project" value="UniProtKB-UniRule"/>
</dbReference>